<organism evidence="1 2">
    <name type="scientific">Dorcoceras hygrometricum</name>
    <dbReference type="NCBI Taxonomy" id="472368"/>
    <lineage>
        <taxon>Eukaryota</taxon>
        <taxon>Viridiplantae</taxon>
        <taxon>Streptophyta</taxon>
        <taxon>Embryophyta</taxon>
        <taxon>Tracheophyta</taxon>
        <taxon>Spermatophyta</taxon>
        <taxon>Magnoliopsida</taxon>
        <taxon>eudicotyledons</taxon>
        <taxon>Gunneridae</taxon>
        <taxon>Pentapetalae</taxon>
        <taxon>asterids</taxon>
        <taxon>lamiids</taxon>
        <taxon>Lamiales</taxon>
        <taxon>Gesneriaceae</taxon>
        <taxon>Didymocarpoideae</taxon>
        <taxon>Trichosporeae</taxon>
        <taxon>Loxocarpinae</taxon>
        <taxon>Dorcoceras</taxon>
    </lineage>
</organism>
<name>A0A2Z6ZSW3_9LAMI</name>
<gene>
    <name evidence="1" type="ORF">F511_46700</name>
</gene>
<keyword evidence="2" id="KW-1185">Reference proteome</keyword>
<sequence length="141" mass="14847">MAAPHRAHVCARDCALAAQWPATSGRGVRAASRAAAQIVARRLLRCWLAAAPCACRTMEHDDRAPHAQAVAPLDGWTPHWLRAAVLPAWRDDACGRASRLARRCARPCVALCAASCDAAASFFVVAAPPAGRRSGDAPAMS</sequence>
<evidence type="ECO:0000313" key="2">
    <source>
        <dbReference type="Proteomes" id="UP000250235"/>
    </source>
</evidence>
<reference evidence="1 2" key="1">
    <citation type="journal article" date="2015" name="Proc. Natl. Acad. Sci. U.S.A.">
        <title>The resurrection genome of Boea hygrometrica: A blueprint for survival of dehydration.</title>
        <authorList>
            <person name="Xiao L."/>
            <person name="Yang G."/>
            <person name="Zhang L."/>
            <person name="Yang X."/>
            <person name="Zhao S."/>
            <person name="Ji Z."/>
            <person name="Zhou Q."/>
            <person name="Hu M."/>
            <person name="Wang Y."/>
            <person name="Chen M."/>
            <person name="Xu Y."/>
            <person name="Jin H."/>
            <person name="Xiao X."/>
            <person name="Hu G."/>
            <person name="Bao F."/>
            <person name="Hu Y."/>
            <person name="Wan P."/>
            <person name="Li L."/>
            <person name="Deng X."/>
            <person name="Kuang T."/>
            <person name="Xiang C."/>
            <person name="Zhu J.K."/>
            <person name="Oliver M.J."/>
            <person name="He Y."/>
        </authorList>
    </citation>
    <scope>NUCLEOTIDE SEQUENCE [LARGE SCALE GENOMIC DNA]</scope>
    <source>
        <strain evidence="2">cv. XS01</strain>
    </source>
</reference>
<dbReference type="AlphaFoldDB" id="A0A2Z6ZSW3"/>
<proteinExistence type="predicted"/>
<accession>A0A2Z6ZSW3</accession>
<dbReference type="Proteomes" id="UP000250235">
    <property type="component" value="Unassembled WGS sequence"/>
</dbReference>
<dbReference type="EMBL" id="KV137002">
    <property type="protein sequence ID" value="KZT76274.1"/>
    <property type="molecule type" value="Genomic_DNA"/>
</dbReference>
<protein>
    <submittedName>
        <fullName evidence="1">Uncharacterized protein</fullName>
    </submittedName>
</protein>
<evidence type="ECO:0000313" key="1">
    <source>
        <dbReference type="EMBL" id="KZT76274.1"/>
    </source>
</evidence>